<keyword evidence="3" id="KW-1185">Reference proteome</keyword>
<organism evidence="2 3">
    <name type="scientific">Meloidogyne graminicola</name>
    <dbReference type="NCBI Taxonomy" id="189291"/>
    <lineage>
        <taxon>Eukaryota</taxon>
        <taxon>Metazoa</taxon>
        <taxon>Ecdysozoa</taxon>
        <taxon>Nematoda</taxon>
        <taxon>Chromadorea</taxon>
        <taxon>Rhabditida</taxon>
        <taxon>Tylenchina</taxon>
        <taxon>Tylenchomorpha</taxon>
        <taxon>Tylenchoidea</taxon>
        <taxon>Meloidogynidae</taxon>
        <taxon>Meloidogyninae</taxon>
        <taxon>Meloidogyne</taxon>
    </lineage>
</organism>
<keyword evidence="1" id="KW-0732">Signal</keyword>
<dbReference type="EMBL" id="JABEBT010000060">
    <property type="protein sequence ID" value="KAF7634344.1"/>
    <property type="molecule type" value="Genomic_DNA"/>
</dbReference>
<name>A0A8S9ZLR3_9BILA</name>
<evidence type="ECO:0000313" key="2">
    <source>
        <dbReference type="EMBL" id="KAF7634344.1"/>
    </source>
</evidence>
<sequence>MKFIILFIFLNISIIILLIKNNVALKCHDGIDGNGNCDNGSMCYYKRDGNTKTYGCTNDNDFCIKSKRGKTGINCCMCKGLDFCDLRLGDNDLRRGDCHNKKIDKFI</sequence>
<dbReference type="Proteomes" id="UP000605970">
    <property type="component" value="Unassembled WGS sequence"/>
</dbReference>
<gene>
    <name evidence="2" type="ORF">Mgra_00006311</name>
</gene>
<evidence type="ECO:0000313" key="3">
    <source>
        <dbReference type="Proteomes" id="UP000605970"/>
    </source>
</evidence>
<feature type="signal peptide" evidence="1">
    <location>
        <begin position="1"/>
        <end position="24"/>
    </location>
</feature>
<feature type="chain" id="PRO_5035856737" evidence="1">
    <location>
        <begin position="25"/>
        <end position="107"/>
    </location>
</feature>
<reference evidence="2" key="1">
    <citation type="journal article" date="2020" name="Ecol. Evol.">
        <title>Genome structure and content of the rice root-knot nematode (Meloidogyne graminicola).</title>
        <authorList>
            <person name="Phan N.T."/>
            <person name="Danchin E.G.J."/>
            <person name="Klopp C."/>
            <person name="Perfus-Barbeoch L."/>
            <person name="Kozlowski D.K."/>
            <person name="Koutsovoulos G.D."/>
            <person name="Lopez-Roques C."/>
            <person name="Bouchez O."/>
            <person name="Zahm M."/>
            <person name="Besnard G."/>
            <person name="Bellafiore S."/>
        </authorList>
    </citation>
    <scope>NUCLEOTIDE SEQUENCE</scope>
    <source>
        <strain evidence="2">VN-18</strain>
    </source>
</reference>
<protein>
    <submittedName>
        <fullName evidence="2">Uncharacterized protein</fullName>
    </submittedName>
</protein>
<comment type="caution">
    <text evidence="2">The sequence shown here is derived from an EMBL/GenBank/DDBJ whole genome shotgun (WGS) entry which is preliminary data.</text>
</comment>
<accession>A0A8S9ZLR3</accession>
<proteinExistence type="predicted"/>
<dbReference type="AlphaFoldDB" id="A0A8S9ZLR3"/>
<evidence type="ECO:0000256" key="1">
    <source>
        <dbReference type="SAM" id="SignalP"/>
    </source>
</evidence>